<protein>
    <submittedName>
        <fullName evidence="2">Uncharacterized protein</fullName>
    </submittedName>
</protein>
<dbReference type="Proteomes" id="UP000600865">
    <property type="component" value="Unassembled WGS sequence"/>
</dbReference>
<comment type="caution">
    <text evidence="2">The sequence shown here is derived from an EMBL/GenBank/DDBJ whole genome shotgun (WGS) entry which is preliminary data.</text>
</comment>
<feature type="region of interest" description="Disordered" evidence="1">
    <location>
        <begin position="117"/>
        <end position="148"/>
    </location>
</feature>
<proteinExistence type="predicted"/>
<dbReference type="EMBL" id="BMYV01000001">
    <property type="protein sequence ID" value="GGX57422.1"/>
    <property type="molecule type" value="Genomic_DNA"/>
</dbReference>
<sequence>MAQANTVFLVQIHLKKKIEDSPEVIAHIGKSILHSVLDATDNPMTLSFVVVARGNAQSILKRYEGISNHEGVHNVRVLTTNPNNASSLGMLDPIGPKLEMAWRRVSEGRQTEKLIQRNGASKRQVKRALRKSGVSSRTGRKQPQNADK</sequence>
<organism evidence="2 3">
    <name type="scientific">Litorimonas cladophorae</name>
    <dbReference type="NCBI Taxonomy" id="1220491"/>
    <lineage>
        <taxon>Bacteria</taxon>
        <taxon>Pseudomonadati</taxon>
        <taxon>Pseudomonadota</taxon>
        <taxon>Alphaproteobacteria</taxon>
        <taxon>Maricaulales</taxon>
        <taxon>Robiginitomaculaceae</taxon>
    </lineage>
</organism>
<evidence type="ECO:0000313" key="2">
    <source>
        <dbReference type="EMBL" id="GGX57422.1"/>
    </source>
</evidence>
<evidence type="ECO:0000256" key="1">
    <source>
        <dbReference type="SAM" id="MobiDB-lite"/>
    </source>
</evidence>
<reference evidence="2 3" key="1">
    <citation type="journal article" date="2014" name="Int. J. Syst. Evol. Microbiol.">
        <title>Complete genome sequence of Corynebacterium casei LMG S-19264T (=DSM 44701T), isolated from a smear-ripened cheese.</title>
        <authorList>
            <consortium name="US DOE Joint Genome Institute (JGI-PGF)"/>
            <person name="Walter F."/>
            <person name="Albersmeier A."/>
            <person name="Kalinowski J."/>
            <person name="Ruckert C."/>
        </authorList>
    </citation>
    <scope>NUCLEOTIDE SEQUENCE [LARGE SCALE GENOMIC DNA]</scope>
    <source>
        <strain evidence="2 3">KCTC 23968</strain>
    </source>
</reference>
<accession>A0A918NB35</accession>
<evidence type="ECO:0000313" key="3">
    <source>
        <dbReference type="Proteomes" id="UP000600865"/>
    </source>
</evidence>
<feature type="compositionally biased region" description="Polar residues" evidence="1">
    <location>
        <begin position="133"/>
        <end position="148"/>
    </location>
</feature>
<name>A0A918NB35_9PROT</name>
<dbReference type="AlphaFoldDB" id="A0A918NB35"/>
<keyword evidence="3" id="KW-1185">Reference proteome</keyword>
<gene>
    <name evidence="2" type="ORF">GCM10011309_03000</name>
</gene>